<evidence type="ECO:0000259" key="3">
    <source>
        <dbReference type="Pfam" id="PF05707"/>
    </source>
</evidence>
<dbReference type="InterPro" id="IPR027417">
    <property type="entry name" value="P-loop_NTPase"/>
</dbReference>
<sequence>MGSGKSFEVTANVVLPAIKSGRRIVTNIDGISESKIHDYLLKKHKGLDPEKLGKIVHITDDDIQKPAFFPDEKKPEIVSVVQAGDMVVVDEAWRHWNKDKKLSAEHMQFFRMHRHYTHPETGVSCDVALIFQSISDVHRSVRSVVEMTARTIKIKTLGLARTYRLELFEGDKITKAAMFAKKVMNYDKAIFPLYKSYAGGSAGKEVQVDKRQNVLRNPVIWIVAVFLVVLVTVSLTFLTKFFKGGQVDHPKEIAAAPGTTPSLASPGANASPAAAPGGTPISSRLRVTGEVTIRGERWIVLSDEKGRFRFESPALFVGRGVMMIGNVEGQRIASWTGTLPASQQSRDEGNAK</sequence>
<feature type="compositionally biased region" description="Low complexity" evidence="1">
    <location>
        <begin position="261"/>
        <end position="282"/>
    </location>
</feature>
<organism evidence="4">
    <name type="scientific">Pseudomonas sp. LZ-E</name>
    <dbReference type="NCBI Taxonomy" id="1480104"/>
    <lineage>
        <taxon>Bacteria</taxon>
        <taxon>Pseudomonadati</taxon>
        <taxon>Pseudomonadota</taxon>
        <taxon>Gammaproteobacteria</taxon>
        <taxon>Pseudomonadales</taxon>
        <taxon>Pseudomonadaceae</taxon>
        <taxon>Pseudomonas</taxon>
    </lineage>
</organism>
<feature type="transmembrane region" description="Helical" evidence="2">
    <location>
        <begin position="219"/>
        <end position="238"/>
    </location>
</feature>
<keyword evidence="2" id="KW-1133">Transmembrane helix</keyword>
<dbReference type="EMBL" id="KJ146684">
    <property type="protein sequence ID" value="AHU86530.1"/>
    <property type="molecule type" value="Genomic_DNA"/>
</dbReference>
<name>X4R2B5_9PSED</name>
<dbReference type="AlphaFoldDB" id="X4R2B5"/>
<protein>
    <submittedName>
        <fullName evidence="4">Zonular occludens toxin</fullName>
    </submittedName>
</protein>
<proteinExistence type="predicted"/>
<feature type="domain" description="Zona occludens toxin N-terminal" evidence="3">
    <location>
        <begin position="1"/>
        <end position="200"/>
    </location>
</feature>
<evidence type="ECO:0000256" key="2">
    <source>
        <dbReference type="SAM" id="Phobius"/>
    </source>
</evidence>
<evidence type="ECO:0000256" key="1">
    <source>
        <dbReference type="SAM" id="MobiDB-lite"/>
    </source>
</evidence>
<accession>X4R2B5</accession>
<keyword evidence="2" id="KW-0472">Membrane</keyword>
<keyword evidence="2" id="KW-0812">Transmembrane</keyword>
<dbReference type="Gene3D" id="3.40.50.300">
    <property type="entry name" value="P-loop containing nucleotide triphosphate hydrolases"/>
    <property type="match status" value="1"/>
</dbReference>
<feature type="region of interest" description="Disordered" evidence="1">
    <location>
        <begin position="253"/>
        <end position="282"/>
    </location>
</feature>
<dbReference type="InterPro" id="IPR008900">
    <property type="entry name" value="Zot_N"/>
</dbReference>
<evidence type="ECO:0000313" key="4">
    <source>
        <dbReference type="EMBL" id="AHU86530.1"/>
    </source>
</evidence>
<dbReference type="Pfam" id="PF05707">
    <property type="entry name" value="Zot"/>
    <property type="match status" value="1"/>
</dbReference>
<reference evidence="4" key="1">
    <citation type="submission" date="2014-01" db="EMBL/GenBank/DDBJ databases">
        <title>Zonular occludens toxin in pHWL10 involved in naphthalene degradation.</title>
        <authorList>
            <person name="Huang H."/>
            <person name="Wu K."/>
            <person name="Li X."/>
        </authorList>
    </citation>
    <scope>NUCLEOTIDE SEQUENCE</scope>
    <source>
        <strain evidence="4">LZ-E</strain>
    </source>
</reference>